<evidence type="ECO:0000313" key="7">
    <source>
        <dbReference type="EMBL" id="PIP52600.1"/>
    </source>
</evidence>
<dbReference type="GO" id="GO:0016020">
    <property type="term" value="C:membrane"/>
    <property type="evidence" value="ECO:0007669"/>
    <property type="project" value="UniProtKB-SubCell"/>
</dbReference>
<proteinExistence type="predicted"/>
<sequence>MTTLTTSFKYSTEHQRDKKFLILLTLILVMGILTTLSGYYLSKKVLNREKLKIFQQDAEKIQQLIEERMLAHVNTLRSIQSLWNSQNQPVTNQQFSQFLNSLNIFYDYPGISSIGFAKRVDDKLLTTYIEPLEGRENTLGFDHAADPTRKLSFDRARDTGEIISSSPFTLITTNRPGFFLIAPIYQTGETPRSLIERQKQLSGFIAMVFRETELFRAIFGRQNLLPDIDFAIYNQESLLFDSDPGFDPTANPQLLQTKKYVTIGQSPWTIIISAKPSFSLTAAEENLPRTMLIVGLTLGGLSGLVILSFYRRHLTTWH</sequence>
<evidence type="ECO:0000256" key="3">
    <source>
        <dbReference type="ARBA" id="ARBA00022989"/>
    </source>
</evidence>
<dbReference type="Gene3D" id="3.30.450.350">
    <property type="entry name" value="CHASE domain"/>
    <property type="match status" value="1"/>
</dbReference>
<feature type="domain" description="CHASE" evidence="6">
    <location>
        <begin position="128"/>
        <end position="271"/>
    </location>
</feature>
<evidence type="ECO:0000313" key="8">
    <source>
        <dbReference type="Proteomes" id="UP000231081"/>
    </source>
</evidence>
<keyword evidence="4 5" id="KW-0472">Membrane</keyword>
<gene>
    <name evidence="7" type="ORF">COX09_00660</name>
</gene>
<feature type="transmembrane region" description="Helical" evidence="5">
    <location>
        <begin position="20"/>
        <end position="42"/>
    </location>
</feature>
<keyword evidence="2 5" id="KW-0812">Transmembrane</keyword>
<comment type="caution">
    <text evidence="7">The sequence shown here is derived from an EMBL/GenBank/DDBJ whole genome shotgun (WGS) entry which is preliminary data.</text>
</comment>
<dbReference type="InterPro" id="IPR006189">
    <property type="entry name" value="CHASE_dom"/>
</dbReference>
<dbReference type="GO" id="GO:0007165">
    <property type="term" value="P:signal transduction"/>
    <property type="evidence" value="ECO:0007669"/>
    <property type="project" value="UniProtKB-ARBA"/>
</dbReference>
<dbReference type="Pfam" id="PF03924">
    <property type="entry name" value="CHASE"/>
    <property type="match status" value="1"/>
</dbReference>
<dbReference type="GO" id="GO:0003824">
    <property type="term" value="F:catalytic activity"/>
    <property type="evidence" value="ECO:0007669"/>
    <property type="project" value="UniProtKB-ARBA"/>
</dbReference>
<accession>A0A2H0B6B7</accession>
<evidence type="ECO:0000256" key="5">
    <source>
        <dbReference type="SAM" id="Phobius"/>
    </source>
</evidence>
<dbReference type="InterPro" id="IPR042240">
    <property type="entry name" value="CHASE_sf"/>
</dbReference>
<dbReference type="SMART" id="SM01079">
    <property type="entry name" value="CHASE"/>
    <property type="match status" value="1"/>
</dbReference>
<dbReference type="EMBL" id="PCSQ01000016">
    <property type="protein sequence ID" value="PIP52600.1"/>
    <property type="molecule type" value="Genomic_DNA"/>
</dbReference>
<organism evidence="7 8">
    <name type="scientific">Candidatus Beckwithbacteria bacterium CG23_combo_of_CG06-09_8_20_14_all_47_9</name>
    <dbReference type="NCBI Taxonomy" id="1974498"/>
    <lineage>
        <taxon>Bacteria</taxon>
        <taxon>Candidatus Beckwithiibacteriota</taxon>
    </lineage>
</organism>
<evidence type="ECO:0000259" key="6">
    <source>
        <dbReference type="PROSITE" id="PS50839"/>
    </source>
</evidence>
<dbReference type="AlphaFoldDB" id="A0A2H0B6B7"/>
<dbReference type="PROSITE" id="PS50839">
    <property type="entry name" value="CHASE"/>
    <property type="match status" value="1"/>
</dbReference>
<evidence type="ECO:0000256" key="1">
    <source>
        <dbReference type="ARBA" id="ARBA00004370"/>
    </source>
</evidence>
<keyword evidence="3 5" id="KW-1133">Transmembrane helix</keyword>
<evidence type="ECO:0000256" key="2">
    <source>
        <dbReference type="ARBA" id="ARBA00022692"/>
    </source>
</evidence>
<protein>
    <recommendedName>
        <fullName evidence="6">CHASE domain-containing protein</fullName>
    </recommendedName>
</protein>
<name>A0A2H0B6B7_9BACT</name>
<reference evidence="7 8" key="1">
    <citation type="submission" date="2017-09" db="EMBL/GenBank/DDBJ databases">
        <title>Depth-based differentiation of microbial function through sediment-hosted aquifers and enrichment of novel symbionts in the deep terrestrial subsurface.</title>
        <authorList>
            <person name="Probst A.J."/>
            <person name="Ladd B."/>
            <person name="Jarett J.K."/>
            <person name="Geller-Mcgrath D.E."/>
            <person name="Sieber C.M."/>
            <person name="Emerson J.B."/>
            <person name="Anantharaman K."/>
            <person name="Thomas B.C."/>
            <person name="Malmstrom R."/>
            <person name="Stieglmeier M."/>
            <person name="Klingl A."/>
            <person name="Woyke T."/>
            <person name="Ryan C.M."/>
            <person name="Banfield J.F."/>
        </authorList>
    </citation>
    <scope>NUCLEOTIDE SEQUENCE [LARGE SCALE GENOMIC DNA]</scope>
    <source>
        <strain evidence="7">CG23_combo_of_CG06-09_8_20_14_all_47_9</strain>
    </source>
</reference>
<feature type="transmembrane region" description="Helical" evidence="5">
    <location>
        <begin position="291"/>
        <end position="310"/>
    </location>
</feature>
<comment type="subcellular location">
    <subcellularLocation>
        <location evidence="1">Membrane</location>
    </subcellularLocation>
</comment>
<evidence type="ECO:0000256" key="4">
    <source>
        <dbReference type="ARBA" id="ARBA00023136"/>
    </source>
</evidence>
<dbReference type="Proteomes" id="UP000231081">
    <property type="component" value="Unassembled WGS sequence"/>
</dbReference>